<accession>A0A1B3AYK6</accession>
<dbReference type="RefSeq" id="YP_009287590.1">
    <property type="nucleotide sequence ID" value="NC_031074.1"/>
</dbReference>
<dbReference type="KEGG" id="vg:29080386"/>
<sequence length="36" mass="4015">MADEKPKHPHCIKCLALTNRWGGVCMDCQLGKKKSS</sequence>
<dbReference type="GeneID" id="29080386"/>
<dbReference type="Proteomes" id="UP000202170">
    <property type="component" value="Segment"/>
</dbReference>
<protein>
    <submittedName>
        <fullName evidence="1">Uncharacterized protein</fullName>
    </submittedName>
</protein>
<proteinExistence type="predicted"/>
<gene>
    <name evidence="1" type="primary">122</name>
    <name evidence="1" type="ORF">SEA_BANTAM_122</name>
</gene>
<evidence type="ECO:0000313" key="1">
    <source>
        <dbReference type="EMBL" id="AOE43811.1"/>
    </source>
</evidence>
<name>A0A1B3AYK6_9CAUD</name>
<reference evidence="2" key="1">
    <citation type="submission" date="2016-07" db="EMBL/GenBank/DDBJ databases">
        <authorList>
            <person name="Florea S."/>
            <person name="Webb J.S."/>
            <person name="Jaromczyk J."/>
            <person name="Schardl C.L."/>
        </authorList>
    </citation>
    <scope>NUCLEOTIDE SEQUENCE [LARGE SCALE GENOMIC DNA]</scope>
</reference>
<dbReference type="EMBL" id="KX557272">
    <property type="protein sequence ID" value="AOE43811.1"/>
    <property type="molecule type" value="Genomic_DNA"/>
</dbReference>
<organism evidence="1 2">
    <name type="scientific">Gordonia phage Bantam</name>
    <dbReference type="NCBI Taxonomy" id="1887641"/>
    <lineage>
        <taxon>Viruses</taxon>
        <taxon>Duplodnaviria</taxon>
        <taxon>Heunggongvirae</taxon>
        <taxon>Uroviricota</taxon>
        <taxon>Caudoviricetes</taxon>
        <taxon>Bantamvirus</taxon>
        <taxon>Bantamvirus bantam</taxon>
    </lineage>
</organism>
<keyword evidence="2" id="KW-1185">Reference proteome</keyword>
<evidence type="ECO:0000313" key="2">
    <source>
        <dbReference type="Proteomes" id="UP000202170"/>
    </source>
</evidence>